<proteinExistence type="inferred from homology"/>
<comment type="similarity">
    <text evidence="1">Belongs to the leucine-binding protein family.</text>
</comment>
<dbReference type="Gene3D" id="3.40.50.2300">
    <property type="match status" value="1"/>
</dbReference>
<name>A0AAD0SCR5_RALSL</name>
<accession>A0AAD0SCR5</accession>
<feature type="domain" description="Leucine-binding protein" evidence="4">
    <location>
        <begin position="73"/>
        <end position="208"/>
    </location>
</feature>
<dbReference type="Pfam" id="PF13458">
    <property type="entry name" value="Peripla_BP_6"/>
    <property type="match status" value="1"/>
</dbReference>
<feature type="chain" id="PRO_5042177439" description="Leucine-binding protein domain-containing protein" evidence="3">
    <location>
        <begin position="24"/>
        <end position="232"/>
    </location>
</feature>
<dbReference type="AlphaFoldDB" id="A0AAD0SCR5"/>
<keyword evidence="2 3" id="KW-0732">Signal</keyword>
<reference evidence="5 6" key="1">
    <citation type="submission" date="2017-08" db="EMBL/GenBank/DDBJ databases">
        <title>Genome sequences of Ralstonia solanacearum Species Complex (RSSC) isolated from Potato bacterial wilts in Korea.</title>
        <authorList>
            <person name="Cho H."/>
            <person name="Song E.-S."/>
            <person name="Lee Y.K."/>
            <person name="Lee S."/>
            <person name="Lee S.-W."/>
            <person name="Jo A."/>
            <person name="Kim J.-G."/>
            <person name="Hwang I."/>
        </authorList>
    </citation>
    <scope>NUCLEOTIDE SEQUENCE [LARGE SCALE GENOMIC DNA]</scope>
    <source>
        <strain evidence="5 6">T98</strain>
        <plasmid evidence="5 6">unnamed</plasmid>
    </source>
</reference>
<evidence type="ECO:0000256" key="1">
    <source>
        <dbReference type="ARBA" id="ARBA00010062"/>
    </source>
</evidence>
<keyword evidence="5" id="KW-0614">Plasmid</keyword>
<organism evidence="5 6">
    <name type="scientific">Ralstonia solanacearum</name>
    <name type="common">Pseudomonas solanacearum</name>
    <dbReference type="NCBI Taxonomy" id="305"/>
    <lineage>
        <taxon>Bacteria</taxon>
        <taxon>Pseudomonadati</taxon>
        <taxon>Pseudomonadota</taxon>
        <taxon>Betaproteobacteria</taxon>
        <taxon>Burkholderiales</taxon>
        <taxon>Burkholderiaceae</taxon>
        <taxon>Ralstonia</taxon>
        <taxon>Ralstonia solanacearum species complex</taxon>
    </lineage>
</organism>
<sequence>MMRKRFIILTALVTSVAVRAVHADVITVAQVLPLEGSVDMSTRAAVEAAERYLRKVNDAGGMTKLAEDVLRVNAGAVLMFSDSINIGGFLRAYRERGGNAVVTTDSTPSADELVRASSIELARSIRIAEVMPAIVKRNTRLVRAFVADMAAGGRPDLARLTAALEGYVSARLFVEAVRRISGPVTGETVRTALQTRGPFDLGDFEIRFGPSQYEGSQFVDIGVIGNLGRVLN</sequence>
<dbReference type="InterPro" id="IPR028081">
    <property type="entry name" value="Leu-bd"/>
</dbReference>
<geneLocation type="plasmid" evidence="5 6">
    <name>unnamed</name>
</geneLocation>
<feature type="signal peptide" evidence="3">
    <location>
        <begin position="1"/>
        <end position="23"/>
    </location>
</feature>
<dbReference type="InterPro" id="IPR028082">
    <property type="entry name" value="Peripla_BP_I"/>
</dbReference>
<dbReference type="SUPFAM" id="SSF53822">
    <property type="entry name" value="Periplasmic binding protein-like I"/>
    <property type="match status" value="1"/>
</dbReference>
<dbReference type="Proteomes" id="UP000261758">
    <property type="component" value="Plasmid unnamed"/>
</dbReference>
<protein>
    <recommendedName>
        <fullName evidence="4">Leucine-binding protein domain-containing protein</fullName>
    </recommendedName>
</protein>
<gene>
    <name evidence="5" type="ORF">CJO77_18670</name>
</gene>
<dbReference type="EMBL" id="CP022760">
    <property type="protein sequence ID" value="AXV84702.1"/>
    <property type="molecule type" value="Genomic_DNA"/>
</dbReference>
<evidence type="ECO:0000313" key="6">
    <source>
        <dbReference type="Proteomes" id="UP000261758"/>
    </source>
</evidence>
<evidence type="ECO:0000256" key="3">
    <source>
        <dbReference type="SAM" id="SignalP"/>
    </source>
</evidence>
<evidence type="ECO:0000313" key="5">
    <source>
        <dbReference type="EMBL" id="AXV84702.1"/>
    </source>
</evidence>
<evidence type="ECO:0000259" key="4">
    <source>
        <dbReference type="Pfam" id="PF13458"/>
    </source>
</evidence>
<evidence type="ECO:0000256" key="2">
    <source>
        <dbReference type="ARBA" id="ARBA00022729"/>
    </source>
</evidence>